<feature type="domain" description="Uracil-DNA glycosylase-like" evidence="5">
    <location>
        <begin position="45"/>
        <end position="200"/>
    </location>
</feature>
<dbReference type="PANTHER" id="PTHR12159">
    <property type="entry name" value="G/T AND G/U MISMATCH-SPECIFIC DNA GLYCOSYLASE"/>
    <property type="match status" value="1"/>
</dbReference>
<evidence type="ECO:0000313" key="6">
    <source>
        <dbReference type="EMBL" id="EFG80855.1"/>
    </source>
</evidence>
<dbReference type="EMBL" id="ADNS01000026">
    <property type="protein sequence ID" value="EFG80855.1"/>
    <property type="molecule type" value="Genomic_DNA"/>
</dbReference>
<dbReference type="InterPro" id="IPR015637">
    <property type="entry name" value="MUG/TDG"/>
</dbReference>
<proteinExistence type="predicted"/>
<keyword evidence="2" id="KW-0378">Hydrolase</keyword>
<feature type="region of interest" description="Disordered" evidence="4">
    <location>
        <begin position="1"/>
        <end position="20"/>
    </location>
</feature>
<protein>
    <recommendedName>
        <fullName evidence="5">Uracil-DNA glycosylase-like domain-containing protein</fullName>
    </recommendedName>
</protein>
<evidence type="ECO:0000256" key="1">
    <source>
        <dbReference type="ARBA" id="ARBA00022763"/>
    </source>
</evidence>
<dbReference type="PANTHER" id="PTHR12159:SF9">
    <property type="entry name" value="G_T MISMATCH-SPECIFIC THYMINE DNA GLYCOSYLASE"/>
    <property type="match status" value="1"/>
</dbReference>
<dbReference type="Pfam" id="PF03167">
    <property type="entry name" value="UDG"/>
    <property type="match status" value="1"/>
</dbReference>
<dbReference type="Gene3D" id="3.40.470.10">
    <property type="entry name" value="Uracil-DNA glycosylase-like domain"/>
    <property type="match status" value="1"/>
</dbReference>
<sequence>MDFMKFAPRRPSPMNGIKPSKKDLAPFRLAPVDDILPAEDETTPLRMLIVGVNPSPWTAAVNAPFAHPANRFWPSLYKSGIISQLVDASAGLPDSVLEEFAAKRIGLTNFISGMATARADELTKEQLRIGAQRIVELANALHPESVAVAGITAYRDAFGLRKAKLGWQNPAEVKLPEGWPVDVQLWVVPQPSGINAHENIESLGQKWAAVWQATEPTA</sequence>
<keyword evidence="7" id="KW-1185">Reference proteome</keyword>
<dbReference type="CDD" id="cd10028">
    <property type="entry name" value="UDG-F2_TDG_MUG"/>
    <property type="match status" value="1"/>
</dbReference>
<organism evidence="6 7">
    <name type="scientific">Corynebacterium ammoniagenes DSM 20306</name>
    <dbReference type="NCBI Taxonomy" id="649754"/>
    <lineage>
        <taxon>Bacteria</taxon>
        <taxon>Bacillati</taxon>
        <taxon>Actinomycetota</taxon>
        <taxon>Actinomycetes</taxon>
        <taxon>Mycobacteriales</taxon>
        <taxon>Corynebacteriaceae</taxon>
        <taxon>Corynebacterium</taxon>
    </lineage>
</organism>
<gene>
    <name evidence="6" type="ORF">HMPREF0281_01932</name>
</gene>
<dbReference type="InterPro" id="IPR005122">
    <property type="entry name" value="Uracil-DNA_glycosylase-like"/>
</dbReference>
<accession>A0ABP2IEE1</accession>
<dbReference type="Proteomes" id="UP000006015">
    <property type="component" value="Unassembled WGS sequence"/>
</dbReference>
<comment type="caution">
    <text evidence="6">The sequence shown here is derived from an EMBL/GenBank/DDBJ whole genome shotgun (WGS) entry which is preliminary data.</text>
</comment>
<name>A0ABP2IEE1_CORAM</name>
<dbReference type="SUPFAM" id="SSF52141">
    <property type="entry name" value="Uracil-DNA glycosylase-like"/>
    <property type="match status" value="1"/>
</dbReference>
<dbReference type="InterPro" id="IPR036895">
    <property type="entry name" value="Uracil-DNA_glycosylase-like_sf"/>
</dbReference>
<reference evidence="6 7" key="1">
    <citation type="submission" date="2010-04" db="EMBL/GenBank/DDBJ databases">
        <authorList>
            <person name="Weinstock G."/>
            <person name="Sodergren E."/>
            <person name="Clifton S."/>
            <person name="Fulton L."/>
            <person name="Fulton B."/>
            <person name="Courtney L."/>
            <person name="Fronick C."/>
            <person name="Harrison M."/>
            <person name="Strong C."/>
            <person name="Farmer C."/>
            <person name="Delahaunty K."/>
            <person name="Markovic C."/>
            <person name="Hall O."/>
            <person name="Minx P."/>
            <person name="Tomlinson C."/>
            <person name="Mitreva M."/>
            <person name="Hou S."/>
            <person name="Wollam A."/>
            <person name="Pepin K.H."/>
            <person name="Johnson M."/>
            <person name="Bhonagiri V."/>
            <person name="Zhang X."/>
            <person name="Suruliraj S."/>
            <person name="Warren W."/>
            <person name="Chinwalla A."/>
            <person name="Mardis E.R."/>
            <person name="Wilson R.K."/>
        </authorList>
    </citation>
    <scope>NUCLEOTIDE SEQUENCE [LARGE SCALE GENOMIC DNA]</scope>
    <source>
        <strain evidence="6 7">DSM 20306</strain>
    </source>
</reference>
<evidence type="ECO:0000313" key="7">
    <source>
        <dbReference type="Proteomes" id="UP000006015"/>
    </source>
</evidence>
<keyword evidence="1" id="KW-0227">DNA damage</keyword>
<evidence type="ECO:0000256" key="2">
    <source>
        <dbReference type="ARBA" id="ARBA00022801"/>
    </source>
</evidence>
<evidence type="ECO:0000259" key="5">
    <source>
        <dbReference type="Pfam" id="PF03167"/>
    </source>
</evidence>
<keyword evidence="3" id="KW-0234">DNA repair</keyword>
<evidence type="ECO:0000256" key="3">
    <source>
        <dbReference type="ARBA" id="ARBA00023204"/>
    </source>
</evidence>
<evidence type="ECO:0000256" key="4">
    <source>
        <dbReference type="SAM" id="MobiDB-lite"/>
    </source>
</evidence>